<name>A0A1S7UAU5_9HYPH</name>
<proteinExistence type="predicted"/>
<accession>A0A1S7UAU5</accession>
<dbReference type="EMBL" id="FCNP01000049">
    <property type="protein sequence ID" value="CVI63691.1"/>
    <property type="molecule type" value="Genomic_DNA"/>
</dbReference>
<organism evidence="1 2">
    <name type="scientific">Agrobacterium deltaense NCPPB 1641</name>
    <dbReference type="NCBI Taxonomy" id="1183425"/>
    <lineage>
        <taxon>Bacteria</taxon>
        <taxon>Pseudomonadati</taxon>
        <taxon>Pseudomonadota</taxon>
        <taxon>Alphaproteobacteria</taxon>
        <taxon>Hyphomicrobiales</taxon>
        <taxon>Rhizobiaceae</taxon>
        <taxon>Rhizobium/Agrobacterium group</taxon>
        <taxon>Agrobacterium</taxon>
    </lineage>
</organism>
<keyword evidence="2" id="KW-1185">Reference proteome</keyword>
<evidence type="ECO:0000313" key="1">
    <source>
        <dbReference type="EMBL" id="CVI63691.1"/>
    </source>
</evidence>
<evidence type="ECO:0000313" key="2">
    <source>
        <dbReference type="Proteomes" id="UP000192140"/>
    </source>
</evidence>
<gene>
    <name evidence="1" type="ORF">AGR7A_pAt20332</name>
</gene>
<dbReference type="Proteomes" id="UP000192140">
    <property type="component" value="Unassembled WGS sequence"/>
</dbReference>
<sequence>MLLPTKILRIPFRIQEGASHEKKGAGLYVYLFRRSWRQVGGHANGGEVRSAYAQLGLQS</sequence>
<dbReference type="AlphaFoldDB" id="A0A1S7UAU5"/>
<protein>
    <submittedName>
        <fullName evidence="1">Uncharacterized protein</fullName>
    </submittedName>
</protein>
<comment type="caution">
    <text evidence="1">The sequence shown here is derived from an EMBL/GenBank/DDBJ whole genome shotgun (WGS) entry which is preliminary data.</text>
</comment>
<reference evidence="1" key="1">
    <citation type="submission" date="2016-01" db="EMBL/GenBank/DDBJ databases">
        <authorList>
            <person name="Regsiter A."/>
            <person name="william w."/>
        </authorList>
    </citation>
    <scope>NUCLEOTIDE SEQUENCE</scope>
    <source>
        <strain evidence="1">NCPPB 1641</strain>
    </source>
</reference>